<name>A0ABD2NHR7_9CUCU</name>
<sequence length="82" mass="9566">MFFRQLSPEVKNAVQKCNRQRDSKKKIKSSANLQRTTWRVINANSKEPKFKDIECTITVDEFNKFFNKVSKLLAPTVADTEE</sequence>
<gene>
    <name evidence="1" type="ORF">HHI36_013266</name>
</gene>
<dbReference type="Proteomes" id="UP001516400">
    <property type="component" value="Unassembled WGS sequence"/>
</dbReference>
<evidence type="ECO:0000313" key="2">
    <source>
        <dbReference type="Proteomes" id="UP001516400"/>
    </source>
</evidence>
<protein>
    <submittedName>
        <fullName evidence="1">Uncharacterized protein</fullName>
    </submittedName>
</protein>
<comment type="caution">
    <text evidence="1">The sequence shown here is derived from an EMBL/GenBank/DDBJ whole genome shotgun (WGS) entry which is preliminary data.</text>
</comment>
<accession>A0ABD2NHR7</accession>
<proteinExistence type="predicted"/>
<evidence type="ECO:0000313" key="1">
    <source>
        <dbReference type="EMBL" id="KAL3277925.1"/>
    </source>
</evidence>
<dbReference type="AlphaFoldDB" id="A0ABD2NHR7"/>
<dbReference type="EMBL" id="JABFTP020000103">
    <property type="protein sequence ID" value="KAL3277925.1"/>
    <property type="molecule type" value="Genomic_DNA"/>
</dbReference>
<keyword evidence="2" id="KW-1185">Reference proteome</keyword>
<organism evidence="1 2">
    <name type="scientific">Cryptolaemus montrouzieri</name>
    <dbReference type="NCBI Taxonomy" id="559131"/>
    <lineage>
        <taxon>Eukaryota</taxon>
        <taxon>Metazoa</taxon>
        <taxon>Ecdysozoa</taxon>
        <taxon>Arthropoda</taxon>
        <taxon>Hexapoda</taxon>
        <taxon>Insecta</taxon>
        <taxon>Pterygota</taxon>
        <taxon>Neoptera</taxon>
        <taxon>Endopterygota</taxon>
        <taxon>Coleoptera</taxon>
        <taxon>Polyphaga</taxon>
        <taxon>Cucujiformia</taxon>
        <taxon>Coccinelloidea</taxon>
        <taxon>Coccinellidae</taxon>
        <taxon>Scymninae</taxon>
        <taxon>Scymnini</taxon>
        <taxon>Cryptolaemus</taxon>
    </lineage>
</organism>
<reference evidence="1 2" key="1">
    <citation type="journal article" date="2021" name="BMC Biol.">
        <title>Horizontally acquired antibacterial genes associated with adaptive radiation of ladybird beetles.</title>
        <authorList>
            <person name="Li H.S."/>
            <person name="Tang X.F."/>
            <person name="Huang Y.H."/>
            <person name="Xu Z.Y."/>
            <person name="Chen M.L."/>
            <person name="Du X.Y."/>
            <person name="Qiu B.Y."/>
            <person name="Chen P.T."/>
            <person name="Zhang W."/>
            <person name="Slipinski A."/>
            <person name="Escalona H.E."/>
            <person name="Waterhouse R.M."/>
            <person name="Zwick A."/>
            <person name="Pang H."/>
        </authorList>
    </citation>
    <scope>NUCLEOTIDE SEQUENCE [LARGE SCALE GENOMIC DNA]</scope>
    <source>
        <strain evidence="1">SYSU2018</strain>
    </source>
</reference>